<keyword evidence="4" id="KW-0813">Transport</keyword>
<feature type="region of interest" description="Disordered" evidence="13">
    <location>
        <begin position="405"/>
        <end position="426"/>
    </location>
</feature>
<comment type="subcellular location">
    <subcellularLocation>
        <location evidence="1">Nucleus membrane</location>
        <topology evidence="1">Multi-pass membrane protein</topology>
    </subcellularLocation>
    <subcellularLocation>
        <location evidence="2">Nucleus</location>
        <location evidence="2">Nuclear pore complex</location>
    </subcellularLocation>
</comment>
<feature type="compositionally biased region" description="Pro residues" evidence="13">
    <location>
        <begin position="410"/>
        <end position="419"/>
    </location>
</feature>
<dbReference type="OrthoDB" id="67850at2759"/>
<evidence type="ECO:0000256" key="9">
    <source>
        <dbReference type="ARBA" id="ARBA00023010"/>
    </source>
</evidence>
<dbReference type="AlphaFoldDB" id="A0A0C9X3X7"/>
<dbReference type="HOGENOM" id="CLU_026454_0_0_1"/>
<keyword evidence="11 14" id="KW-0472">Membrane</keyword>
<proteinExistence type="inferred from homology"/>
<evidence type="ECO:0000256" key="7">
    <source>
        <dbReference type="ARBA" id="ARBA00022927"/>
    </source>
</evidence>
<dbReference type="GO" id="GO:0031965">
    <property type="term" value="C:nuclear membrane"/>
    <property type="evidence" value="ECO:0007669"/>
    <property type="project" value="UniProtKB-SubCell"/>
</dbReference>
<evidence type="ECO:0008006" key="17">
    <source>
        <dbReference type="Google" id="ProtNLM"/>
    </source>
</evidence>
<feature type="transmembrane region" description="Helical" evidence="14">
    <location>
        <begin position="138"/>
        <end position="161"/>
    </location>
</feature>
<dbReference type="PANTHER" id="PTHR13269:SF6">
    <property type="entry name" value="NUCLEOPORIN NDC1"/>
    <property type="match status" value="1"/>
</dbReference>
<evidence type="ECO:0000256" key="14">
    <source>
        <dbReference type="SAM" id="Phobius"/>
    </source>
</evidence>
<dbReference type="STRING" id="1095629.A0A0C9X3X7"/>
<dbReference type="EMBL" id="KN838738">
    <property type="protein sequence ID" value="KIJ95933.1"/>
    <property type="molecule type" value="Genomic_DNA"/>
</dbReference>
<keyword evidence="6" id="KW-0509">mRNA transport</keyword>
<dbReference type="GO" id="GO:0006999">
    <property type="term" value="P:nuclear pore organization"/>
    <property type="evidence" value="ECO:0007669"/>
    <property type="project" value="TreeGrafter"/>
</dbReference>
<reference evidence="15 16" key="1">
    <citation type="submission" date="2014-04" db="EMBL/GenBank/DDBJ databases">
        <authorList>
            <consortium name="DOE Joint Genome Institute"/>
            <person name="Kuo A."/>
            <person name="Kohler A."/>
            <person name="Nagy L.G."/>
            <person name="Floudas D."/>
            <person name="Copeland A."/>
            <person name="Barry K.W."/>
            <person name="Cichocki N."/>
            <person name="Veneault-Fourrey C."/>
            <person name="LaButti K."/>
            <person name="Lindquist E.A."/>
            <person name="Lipzen A."/>
            <person name="Lundell T."/>
            <person name="Morin E."/>
            <person name="Murat C."/>
            <person name="Sun H."/>
            <person name="Tunlid A."/>
            <person name="Henrissat B."/>
            <person name="Grigoriev I.V."/>
            <person name="Hibbett D.S."/>
            <person name="Martin F."/>
            <person name="Nordberg H.P."/>
            <person name="Cantor M.N."/>
            <person name="Hua S.X."/>
        </authorList>
    </citation>
    <scope>NUCLEOTIDE SEQUENCE [LARGE SCALE GENOMIC DNA]</scope>
    <source>
        <strain evidence="15 16">LaAM-08-1</strain>
    </source>
</reference>
<keyword evidence="8 14" id="KW-1133">Transmembrane helix</keyword>
<evidence type="ECO:0000256" key="12">
    <source>
        <dbReference type="ARBA" id="ARBA00023242"/>
    </source>
</evidence>
<dbReference type="Pfam" id="PF09531">
    <property type="entry name" value="Ndc1_Nup"/>
    <property type="match status" value="1"/>
</dbReference>
<keyword evidence="9" id="KW-0811">Translocation</keyword>
<dbReference type="GO" id="GO:0070762">
    <property type="term" value="C:nuclear pore transmembrane ring"/>
    <property type="evidence" value="ECO:0007669"/>
    <property type="project" value="TreeGrafter"/>
</dbReference>
<dbReference type="GO" id="GO:0005816">
    <property type="term" value="C:spindle pole body"/>
    <property type="evidence" value="ECO:0007669"/>
    <property type="project" value="TreeGrafter"/>
</dbReference>
<gene>
    <name evidence="15" type="ORF">K443DRAFT_682668</name>
</gene>
<feature type="transmembrane region" description="Helical" evidence="14">
    <location>
        <begin position="225"/>
        <end position="253"/>
    </location>
</feature>
<keyword evidence="7" id="KW-0653">Protein transport</keyword>
<keyword evidence="10" id="KW-0906">Nuclear pore complex</keyword>
<comment type="similarity">
    <text evidence="3">Belongs to the NDC1 family.</text>
</comment>
<evidence type="ECO:0000256" key="2">
    <source>
        <dbReference type="ARBA" id="ARBA00004567"/>
    </source>
</evidence>
<evidence type="ECO:0000256" key="8">
    <source>
        <dbReference type="ARBA" id="ARBA00022989"/>
    </source>
</evidence>
<keyword evidence="16" id="KW-1185">Reference proteome</keyword>
<feature type="transmembrane region" description="Helical" evidence="14">
    <location>
        <begin position="83"/>
        <end position="108"/>
    </location>
</feature>
<evidence type="ECO:0000256" key="1">
    <source>
        <dbReference type="ARBA" id="ARBA00004232"/>
    </source>
</evidence>
<feature type="transmembrane region" description="Helical" evidence="14">
    <location>
        <begin position="181"/>
        <end position="204"/>
    </location>
</feature>
<keyword evidence="12" id="KW-0539">Nucleus</keyword>
<reference evidence="16" key="2">
    <citation type="submission" date="2015-01" db="EMBL/GenBank/DDBJ databases">
        <title>Evolutionary Origins and Diversification of the Mycorrhizal Mutualists.</title>
        <authorList>
            <consortium name="DOE Joint Genome Institute"/>
            <consortium name="Mycorrhizal Genomics Consortium"/>
            <person name="Kohler A."/>
            <person name="Kuo A."/>
            <person name="Nagy L.G."/>
            <person name="Floudas D."/>
            <person name="Copeland A."/>
            <person name="Barry K.W."/>
            <person name="Cichocki N."/>
            <person name="Veneault-Fourrey C."/>
            <person name="LaButti K."/>
            <person name="Lindquist E.A."/>
            <person name="Lipzen A."/>
            <person name="Lundell T."/>
            <person name="Morin E."/>
            <person name="Murat C."/>
            <person name="Riley R."/>
            <person name="Ohm R."/>
            <person name="Sun H."/>
            <person name="Tunlid A."/>
            <person name="Henrissat B."/>
            <person name="Grigoriev I.V."/>
            <person name="Hibbett D.S."/>
            <person name="Martin F."/>
        </authorList>
    </citation>
    <scope>NUCLEOTIDE SEQUENCE [LARGE SCALE GENOMIC DNA]</scope>
    <source>
        <strain evidence="16">LaAM-08-1</strain>
    </source>
</reference>
<dbReference type="Proteomes" id="UP000054477">
    <property type="component" value="Unassembled WGS sequence"/>
</dbReference>
<evidence type="ECO:0000256" key="5">
    <source>
        <dbReference type="ARBA" id="ARBA00022692"/>
    </source>
</evidence>
<evidence type="ECO:0000256" key="11">
    <source>
        <dbReference type="ARBA" id="ARBA00023136"/>
    </source>
</evidence>
<evidence type="ECO:0000256" key="3">
    <source>
        <dbReference type="ARBA" id="ARBA00005760"/>
    </source>
</evidence>
<name>A0A0C9X3X7_9AGAR</name>
<organism evidence="15 16">
    <name type="scientific">Laccaria amethystina LaAM-08-1</name>
    <dbReference type="NCBI Taxonomy" id="1095629"/>
    <lineage>
        <taxon>Eukaryota</taxon>
        <taxon>Fungi</taxon>
        <taxon>Dikarya</taxon>
        <taxon>Basidiomycota</taxon>
        <taxon>Agaricomycotina</taxon>
        <taxon>Agaricomycetes</taxon>
        <taxon>Agaricomycetidae</taxon>
        <taxon>Agaricales</taxon>
        <taxon>Agaricineae</taxon>
        <taxon>Hydnangiaceae</taxon>
        <taxon>Laccaria</taxon>
    </lineage>
</organism>
<feature type="transmembrane region" description="Helical" evidence="14">
    <location>
        <begin position="53"/>
        <end position="71"/>
    </location>
</feature>
<dbReference type="GO" id="GO:0030674">
    <property type="term" value="F:protein-macromolecule adaptor activity"/>
    <property type="evidence" value="ECO:0007669"/>
    <property type="project" value="TreeGrafter"/>
</dbReference>
<evidence type="ECO:0000256" key="4">
    <source>
        <dbReference type="ARBA" id="ARBA00022448"/>
    </source>
</evidence>
<sequence>MSSPATTSKLRTSTPVRAIVSKIGSKSSPLIPPANQSYDPLVKSVLRHRLSHIFLYSALLSWLIGSSWTIWKLGGVGLSRVVIAPFLPLTLVSSLMTWLSTALPVIVLRKVFFTATRTPTTSPLSSIKVSLAKTSTKAAFAVYVVSSLSVTLIHVTAAYVVEQTDPKLSLFVKSKKHPHYLNGRLVFLLFTQVATALLFLFRNIMYDRFVFRWQLANVDIRPFGIYHFIVAILISICTITISLPLAALFFAISRFLLPVLYQIPILPIFLRPFTAHFLRGSWTLFLPLRHFSLILRAWFLGFTTAFIWEAAESLFETFVSVPVTITHLTTDPNTTLVSGVSSSEVTFKFFALSELRAVATEDTTTASARRTGIFGDHGNGPNLWHQISHECLLMLDNDYQHFLRRGQPAPAAPPPPPAKTAPLSDKVPATPAQVIRGPIFRSGGKSSPTILDAFAADGPIAKAVDAGAEAVHVPEIFRSLEAKLPLSPVKKGEDVTQDSNSKPGLLARVKAEFDTAVRSASEKHIPVGMRDMWREWLVWLKAERISKVADVCLPFRELDVVAVEVLSHLTCASLTEDRYGVVQRDIPKILETMLSFLSAIEEYQVELNKLYVAPNLEEELSPKEIYEKERIREEVGRAGEVLSYVGDGLKDGVARIVRTFGKKLLAFKFSPRTGQKLQGFLDYCS</sequence>
<dbReference type="PANTHER" id="PTHR13269">
    <property type="entry name" value="NUCLEOPORIN NDC1"/>
    <property type="match status" value="1"/>
</dbReference>
<dbReference type="InterPro" id="IPR019049">
    <property type="entry name" value="Nucleoporin_prot_Ndc1/Nup"/>
</dbReference>
<dbReference type="GO" id="GO:0070631">
    <property type="term" value="P:spindle pole body localization"/>
    <property type="evidence" value="ECO:0007669"/>
    <property type="project" value="TreeGrafter"/>
</dbReference>
<protein>
    <recommendedName>
        <fullName evidence="17">Nucleoporin NDC1</fullName>
    </recommendedName>
</protein>
<dbReference type="GO" id="GO:0015031">
    <property type="term" value="P:protein transport"/>
    <property type="evidence" value="ECO:0007669"/>
    <property type="project" value="UniProtKB-KW"/>
</dbReference>
<evidence type="ECO:0000256" key="13">
    <source>
        <dbReference type="SAM" id="MobiDB-lite"/>
    </source>
</evidence>
<evidence type="ECO:0000256" key="6">
    <source>
        <dbReference type="ARBA" id="ARBA00022816"/>
    </source>
</evidence>
<evidence type="ECO:0000313" key="15">
    <source>
        <dbReference type="EMBL" id="KIJ95933.1"/>
    </source>
</evidence>
<keyword evidence="5 14" id="KW-0812">Transmembrane</keyword>
<evidence type="ECO:0000313" key="16">
    <source>
        <dbReference type="Proteomes" id="UP000054477"/>
    </source>
</evidence>
<dbReference type="GO" id="GO:0051028">
    <property type="term" value="P:mRNA transport"/>
    <property type="evidence" value="ECO:0007669"/>
    <property type="project" value="UniProtKB-KW"/>
</dbReference>
<evidence type="ECO:0000256" key="10">
    <source>
        <dbReference type="ARBA" id="ARBA00023132"/>
    </source>
</evidence>
<accession>A0A0C9X3X7</accession>